<proteinExistence type="predicted"/>
<sequence length="235" mass="26759">MNAIYLLLTLILLISLFLASQLYVEPFINAQLFSQIENERKKYPTNPPGGLDTTYKKYYDSSHEFPTYHSDPEKNNSTSTNNLEFGYVWVQNAEGNLVATKLDVIQNKTQYYPFGSSTPNPPPFVPNYEESVWLSRKSNPRTETKEWIYSSLLPYNEATGRGLGRGEVGPMNPYTYKPFNMNKIDPANLCSATEGSIINREFECSKLNQNECHESECCTSLGERQCVPNLSYKPT</sequence>
<name>A0A6C0DY19_9ZZZZ</name>
<organism evidence="1">
    <name type="scientific">viral metagenome</name>
    <dbReference type="NCBI Taxonomy" id="1070528"/>
    <lineage>
        <taxon>unclassified sequences</taxon>
        <taxon>metagenomes</taxon>
        <taxon>organismal metagenomes</taxon>
    </lineage>
</organism>
<reference evidence="1" key="1">
    <citation type="journal article" date="2020" name="Nature">
        <title>Giant virus diversity and host interactions through global metagenomics.</title>
        <authorList>
            <person name="Schulz F."/>
            <person name="Roux S."/>
            <person name="Paez-Espino D."/>
            <person name="Jungbluth S."/>
            <person name="Walsh D.A."/>
            <person name="Denef V.J."/>
            <person name="McMahon K.D."/>
            <person name="Konstantinidis K.T."/>
            <person name="Eloe-Fadrosh E.A."/>
            <person name="Kyrpides N.C."/>
            <person name="Woyke T."/>
        </authorList>
    </citation>
    <scope>NUCLEOTIDE SEQUENCE</scope>
    <source>
        <strain evidence="1">GVMAG-M-3300023174-92</strain>
    </source>
</reference>
<evidence type="ECO:0000313" key="1">
    <source>
        <dbReference type="EMBL" id="QHT21352.1"/>
    </source>
</evidence>
<dbReference type="EMBL" id="MN739690">
    <property type="protein sequence ID" value="QHT21352.1"/>
    <property type="molecule type" value="Genomic_DNA"/>
</dbReference>
<dbReference type="AlphaFoldDB" id="A0A6C0DY19"/>
<protein>
    <submittedName>
        <fullName evidence="1">Uncharacterized protein</fullName>
    </submittedName>
</protein>
<accession>A0A6C0DY19</accession>